<evidence type="ECO:0000256" key="6">
    <source>
        <dbReference type="RuleBase" id="RU364082"/>
    </source>
</evidence>
<dbReference type="UniPathway" id="UPA00124"/>
<dbReference type="EMBL" id="FUXC01000001">
    <property type="protein sequence ID" value="SJZ46087.1"/>
    <property type="molecule type" value="Genomic_DNA"/>
</dbReference>
<dbReference type="PANTHER" id="PTHR10491">
    <property type="entry name" value="DTDP-4-DEHYDRORHAMNOSE REDUCTASE"/>
    <property type="match status" value="1"/>
</dbReference>
<evidence type="ECO:0000313" key="9">
    <source>
        <dbReference type="Proteomes" id="UP000190395"/>
    </source>
</evidence>
<dbReference type="InterPro" id="IPR005913">
    <property type="entry name" value="dTDP_dehydrorham_reduct"/>
</dbReference>
<evidence type="ECO:0000256" key="1">
    <source>
        <dbReference type="ARBA" id="ARBA00004781"/>
    </source>
</evidence>
<dbReference type="Gene3D" id="3.40.50.720">
    <property type="entry name" value="NAD(P)-binding Rossmann-like Domain"/>
    <property type="match status" value="1"/>
</dbReference>
<name>A0A1T4KUW1_9SPIR</name>
<reference evidence="8 9" key="1">
    <citation type="submission" date="2017-02" db="EMBL/GenBank/DDBJ databases">
        <authorList>
            <person name="Peterson S.W."/>
        </authorList>
    </citation>
    <scope>NUCLEOTIDE SEQUENCE [LARGE SCALE GENOMIC DNA]</scope>
    <source>
        <strain evidence="8 9">ATCC BAA-909</strain>
    </source>
</reference>
<dbReference type="Pfam" id="PF04321">
    <property type="entry name" value="RmlD_sub_bind"/>
    <property type="match status" value="1"/>
</dbReference>
<evidence type="ECO:0000259" key="7">
    <source>
        <dbReference type="Pfam" id="PF04321"/>
    </source>
</evidence>
<dbReference type="GO" id="GO:0019305">
    <property type="term" value="P:dTDP-rhamnose biosynthetic process"/>
    <property type="evidence" value="ECO:0007669"/>
    <property type="project" value="UniProtKB-UniPathway"/>
</dbReference>
<proteinExistence type="inferred from homology"/>
<dbReference type="Proteomes" id="UP000190395">
    <property type="component" value="Unassembled WGS sequence"/>
</dbReference>
<dbReference type="Gene3D" id="3.90.25.10">
    <property type="entry name" value="UDP-galactose 4-epimerase, domain 1"/>
    <property type="match status" value="1"/>
</dbReference>
<dbReference type="NCBIfam" id="TIGR01214">
    <property type="entry name" value="rmlD"/>
    <property type="match status" value="1"/>
</dbReference>
<dbReference type="SUPFAM" id="SSF51735">
    <property type="entry name" value="NAD(P)-binding Rossmann-fold domains"/>
    <property type="match status" value="1"/>
</dbReference>
<gene>
    <name evidence="8" type="ORF">SAMN02745152_00324</name>
</gene>
<dbReference type="OrthoDB" id="9803892at2"/>
<dbReference type="GO" id="GO:0005829">
    <property type="term" value="C:cytosol"/>
    <property type="evidence" value="ECO:0007669"/>
    <property type="project" value="TreeGrafter"/>
</dbReference>
<dbReference type="PANTHER" id="PTHR10491:SF4">
    <property type="entry name" value="METHIONINE ADENOSYLTRANSFERASE 2 SUBUNIT BETA"/>
    <property type="match status" value="1"/>
</dbReference>
<dbReference type="CDD" id="cd05254">
    <property type="entry name" value="dTDP_HR_like_SDR_e"/>
    <property type="match status" value="1"/>
</dbReference>
<sequence>MIWVLGCRGMLGSQLCELFQKNKLSYTGTGSEVDVTDFSELENFADKLESSSGSKIDFIVNCSAYTAVDKAEDEKESAQKINSAGPFNLARIAEKKGAAIIHISTDYVFDGNAIQPILETEKKSPASVYGKTKASGEDNIISSTQRYYILRTAWLYGFYGKNFVYTMTKAMNSRESVKVVCDQKGTPTNCSTLAQVIFEICSKKTVPYGIYNVTDAGQTTWFDFCREIYSLGTKYGRISNNCAINSCTTDEYPVKAKRPAYSVLDTSKIQSALNIKLPDWKLSLEDFIKDERFSVK</sequence>
<evidence type="ECO:0000313" key="8">
    <source>
        <dbReference type="EMBL" id="SJZ46087.1"/>
    </source>
</evidence>
<organism evidence="8 9">
    <name type="scientific">Treponema berlinense</name>
    <dbReference type="NCBI Taxonomy" id="225004"/>
    <lineage>
        <taxon>Bacteria</taxon>
        <taxon>Pseudomonadati</taxon>
        <taxon>Spirochaetota</taxon>
        <taxon>Spirochaetia</taxon>
        <taxon>Spirochaetales</taxon>
        <taxon>Treponemataceae</taxon>
        <taxon>Treponema</taxon>
    </lineage>
</organism>
<evidence type="ECO:0000256" key="4">
    <source>
        <dbReference type="ARBA" id="ARBA00017099"/>
    </source>
</evidence>
<evidence type="ECO:0000256" key="5">
    <source>
        <dbReference type="ARBA" id="ARBA00048200"/>
    </source>
</evidence>
<evidence type="ECO:0000256" key="2">
    <source>
        <dbReference type="ARBA" id="ARBA00010944"/>
    </source>
</evidence>
<dbReference type="RefSeq" id="WP_078930076.1">
    <property type="nucleotide sequence ID" value="NZ_CAMCOW010000040.1"/>
</dbReference>
<dbReference type="InterPro" id="IPR029903">
    <property type="entry name" value="RmlD-like-bd"/>
</dbReference>
<keyword evidence="9" id="KW-1185">Reference proteome</keyword>
<evidence type="ECO:0000256" key="3">
    <source>
        <dbReference type="ARBA" id="ARBA00012929"/>
    </source>
</evidence>
<dbReference type="STRING" id="225004.SAMN02745152_00324"/>
<comment type="similarity">
    <text evidence="2 6">Belongs to the dTDP-4-dehydrorhamnose reductase family.</text>
</comment>
<comment type="catalytic activity">
    <reaction evidence="5">
        <text>dTDP-beta-L-rhamnose + NADP(+) = dTDP-4-dehydro-beta-L-rhamnose + NADPH + H(+)</text>
        <dbReference type="Rhea" id="RHEA:21796"/>
        <dbReference type="ChEBI" id="CHEBI:15378"/>
        <dbReference type="ChEBI" id="CHEBI:57510"/>
        <dbReference type="ChEBI" id="CHEBI:57783"/>
        <dbReference type="ChEBI" id="CHEBI:58349"/>
        <dbReference type="ChEBI" id="CHEBI:62830"/>
        <dbReference type="EC" id="1.1.1.133"/>
    </reaction>
</comment>
<dbReference type="InterPro" id="IPR036291">
    <property type="entry name" value="NAD(P)-bd_dom_sf"/>
</dbReference>
<protein>
    <recommendedName>
        <fullName evidence="4 6">dTDP-4-dehydrorhamnose reductase</fullName>
        <ecNumber evidence="3 6">1.1.1.133</ecNumber>
    </recommendedName>
</protein>
<dbReference type="AlphaFoldDB" id="A0A1T4KUW1"/>
<dbReference type="GO" id="GO:0008831">
    <property type="term" value="F:dTDP-4-dehydrorhamnose reductase activity"/>
    <property type="evidence" value="ECO:0007669"/>
    <property type="project" value="UniProtKB-EC"/>
</dbReference>
<comment type="pathway">
    <text evidence="1 6">Carbohydrate biosynthesis; dTDP-L-rhamnose biosynthesis.</text>
</comment>
<dbReference type="GeneID" id="303366600"/>
<keyword evidence="6" id="KW-0560">Oxidoreductase</keyword>
<feature type="domain" description="RmlD-like substrate binding" evidence="7">
    <location>
        <begin position="2"/>
        <end position="291"/>
    </location>
</feature>
<accession>A0A1T4KUW1</accession>
<comment type="function">
    <text evidence="6">Catalyzes the reduction of dTDP-6-deoxy-L-lyxo-4-hexulose to yield dTDP-L-rhamnose.</text>
</comment>
<keyword evidence="6" id="KW-0521">NADP</keyword>
<dbReference type="EC" id="1.1.1.133" evidence="3 6"/>